<comment type="caution">
    <text evidence="2">The sequence shown here is derived from an EMBL/GenBank/DDBJ whole genome shotgun (WGS) entry which is preliminary data.</text>
</comment>
<proteinExistence type="predicted"/>
<keyword evidence="3" id="KW-1185">Reference proteome</keyword>
<evidence type="ECO:0000313" key="2">
    <source>
        <dbReference type="EMBL" id="GBP55177.1"/>
    </source>
</evidence>
<dbReference type="AlphaFoldDB" id="A0A4C1WYI0"/>
<evidence type="ECO:0000256" key="1">
    <source>
        <dbReference type="SAM" id="MobiDB-lite"/>
    </source>
</evidence>
<reference evidence="2 3" key="1">
    <citation type="journal article" date="2019" name="Commun. Biol.">
        <title>The bagworm genome reveals a unique fibroin gene that provides high tensile strength.</title>
        <authorList>
            <person name="Kono N."/>
            <person name="Nakamura H."/>
            <person name="Ohtoshi R."/>
            <person name="Tomita M."/>
            <person name="Numata K."/>
            <person name="Arakawa K."/>
        </authorList>
    </citation>
    <scope>NUCLEOTIDE SEQUENCE [LARGE SCALE GENOMIC DNA]</scope>
</reference>
<evidence type="ECO:0000313" key="3">
    <source>
        <dbReference type="Proteomes" id="UP000299102"/>
    </source>
</evidence>
<accession>A0A4C1WYI0</accession>
<dbReference type="Proteomes" id="UP000299102">
    <property type="component" value="Unassembled WGS sequence"/>
</dbReference>
<dbReference type="EMBL" id="BGZK01000662">
    <property type="protein sequence ID" value="GBP55177.1"/>
    <property type="molecule type" value="Genomic_DNA"/>
</dbReference>
<protein>
    <submittedName>
        <fullName evidence="2">Uncharacterized protein</fullName>
    </submittedName>
</protein>
<sequence length="224" mass="25251">MTRFEANVPINEWRDKHDEAAINLYSESAVTDFANELTAATYIRPSAISGAKMFRMSANDALNSRDTRPFLIACNGFGARREIARHNARLAEIVHLMWRLGDQVIKYETERASKWSQPHMNTCNPGGVTSALPVPWIRMRYLMKRELMESIGPPEPSCTGRKTTEKAVTSRPPTADGRRSGTTDSGARYGLAGKRCRKIAWLSQRYGFRSKTDFQIRVVSIPLV</sequence>
<feature type="region of interest" description="Disordered" evidence="1">
    <location>
        <begin position="152"/>
        <end position="188"/>
    </location>
</feature>
<name>A0A4C1WYI0_EUMVA</name>
<organism evidence="2 3">
    <name type="scientific">Eumeta variegata</name>
    <name type="common">Bagworm moth</name>
    <name type="synonym">Eumeta japonica</name>
    <dbReference type="NCBI Taxonomy" id="151549"/>
    <lineage>
        <taxon>Eukaryota</taxon>
        <taxon>Metazoa</taxon>
        <taxon>Ecdysozoa</taxon>
        <taxon>Arthropoda</taxon>
        <taxon>Hexapoda</taxon>
        <taxon>Insecta</taxon>
        <taxon>Pterygota</taxon>
        <taxon>Neoptera</taxon>
        <taxon>Endopterygota</taxon>
        <taxon>Lepidoptera</taxon>
        <taxon>Glossata</taxon>
        <taxon>Ditrysia</taxon>
        <taxon>Tineoidea</taxon>
        <taxon>Psychidae</taxon>
        <taxon>Oiketicinae</taxon>
        <taxon>Eumeta</taxon>
    </lineage>
</organism>
<gene>
    <name evidence="2" type="ORF">EVAR_90199_1</name>
</gene>